<dbReference type="InterPro" id="IPR023214">
    <property type="entry name" value="HAD_sf"/>
</dbReference>
<evidence type="ECO:0000256" key="3">
    <source>
        <dbReference type="ARBA" id="ARBA00022801"/>
    </source>
</evidence>
<gene>
    <name evidence="5" type="ORF">P5G62_027665</name>
</gene>
<evidence type="ECO:0000256" key="4">
    <source>
        <dbReference type="ARBA" id="ARBA00022842"/>
    </source>
</evidence>
<keyword evidence="4" id="KW-0460">Magnesium</keyword>
<comment type="cofactor">
    <cofactor evidence="1">
        <name>Mg(2+)</name>
        <dbReference type="ChEBI" id="CHEBI:18420"/>
    </cofactor>
</comment>
<keyword evidence="6" id="KW-1185">Reference proteome</keyword>
<accession>A0ABV4Z188</accession>
<dbReference type="PRINTS" id="PR00413">
    <property type="entry name" value="HADHALOGNASE"/>
</dbReference>
<sequence>MTIKAIFFDLDDTLHDHLYPFSKAFKDTFPFLYEYMDVTSLYKKFRDFSDLLWKQYSSQQLTLEELRIARIVMALEYFQKSITNEQARRFQTQYEINSGSLQLFTEVPKLINEIKTQGKLVGIITNGPVQHQFNKINSLGLTSYVSRDHIFISDEVGVAKPNKQIFQHVAQKVNMIPSEIIYIGDSWPNDVVAPMEAGWKAIWYNHRKRLPDTGHKPMAEINQLLSIIDIVKEES</sequence>
<dbReference type="InterPro" id="IPR036412">
    <property type="entry name" value="HAD-like_sf"/>
</dbReference>
<protein>
    <submittedName>
        <fullName evidence="5">HAD family hydrolase</fullName>
        <ecNumber evidence="5">3.1.3.-</ecNumber>
    </submittedName>
</protein>
<dbReference type="Gene3D" id="1.20.120.710">
    <property type="entry name" value="Haloacid dehalogenase hydrolase-like domain"/>
    <property type="match status" value="1"/>
</dbReference>
<dbReference type="PANTHER" id="PTHR46470:SF2">
    <property type="entry name" value="GLYCERALDEHYDE 3-PHOSPHATE PHOSPHATASE"/>
    <property type="match status" value="1"/>
</dbReference>
<dbReference type="GO" id="GO:0016787">
    <property type="term" value="F:hydrolase activity"/>
    <property type="evidence" value="ECO:0007669"/>
    <property type="project" value="UniProtKB-KW"/>
</dbReference>
<dbReference type="EMBL" id="JAROBZ020000004">
    <property type="protein sequence ID" value="MFB3170871.1"/>
    <property type="molecule type" value="Genomic_DNA"/>
</dbReference>
<name>A0ABV4Z188_9BACI</name>
<dbReference type="Proteomes" id="UP001241748">
    <property type="component" value="Unassembled WGS sequence"/>
</dbReference>
<dbReference type="RefSeq" id="WP_306075319.1">
    <property type="nucleotide sequence ID" value="NZ_JAROBZ020000004.1"/>
</dbReference>
<evidence type="ECO:0000313" key="5">
    <source>
        <dbReference type="EMBL" id="MFB3170871.1"/>
    </source>
</evidence>
<evidence type="ECO:0000313" key="6">
    <source>
        <dbReference type="Proteomes" id="UP001241748"/>
    </source>
</evidence>
<keyword evidence="3 5" id="KW-0378">Hydrolase</keyword>
<dbReference type="InterPro" id="IPR051400">
    <property type="entry name" value="HAD-like_hydrolase"/>
</dbReference>
<comment type="caution">
    <text evidence="5">The sequence shown here is derived from an EMBL/GenBank/DDBJ whole genome shotgun (WGS) entry which is preliminary data.</text>
</comment>
<reference evidence="5 6" key="1">
    <citation type="submission" date="2024-05" db="EMBL/GenBank/DDBJ databases">
        <authorList>
            <person name="Venkateswaran K."/>
        </authorList>
    </citation>
    <scope>NUCLEOTIDE SEQUENCE [LARGE SCALE GENOMIC DNA]</scope>
    <source>
        <strain evidence="5 6">179-C4-2-HS</strain>
    </source>
</reference>
<organism evidence="5 6">
    <name type="scientific">Neobacillus driksii</name>
    <dbReference type="NCBI Taxonomy" id="3035913"/>
    <lineage>
        <taxon>Bacteria</taxon>
        <taxon>Bacillati</taxon>
        <taxon>Bacillota</taxon>
        <taxon>Bacilli</taxon>
        <taxon>Bacillales</taxon>
        <taxon>Bacillaceae</taxon>
        <taxon>Neobacillus</taxon>
    </lineage>
</organism>
<evidence type="ECO:0000256" key="2">
    <source>
        <dbReference type="ARBA" id="ARBA00022723"/>
    </source>
</evidence>
<dbReference type="SUPFAM" id="SSF56784">
    <property type="entry name" value="HAD-like"/>
    <property type="match status" value="1"/>
</dbReference>
<keyword evidence="2" id="KW-0479">Metal-binding</keyword>
<evidence type="ECO:0000256" key="1">
    <source>
        <dbReference type="ARBA" id="ARBA00001946"/>
    </source>
</evidence>
<proteinExistence type="predicted"/>
<dbReference type="Pfam" id="PF00702">
    <property type="entry name" value="Hydrolase"/>
    <property type="match status" value="1"/>
</dbReference>
<dbReference type="EC" id="3.1.3.-" evidence="5"/>
<dbReference type="InterPro" id="IPR006439">
    <property type="entry name" value="HAD-SF_hydro_IA"/>
</dbReference>
<dbReference type="Gene3D" id="3.40.50.1000">
    <property type="entry name" value="HAD superfamily/HAD-like"/>
    <property type="match status" value="1"/>
</dbReference>
<dbReference type="PANTHER" id="PTHR46470">
    <property type="entry name" value="N-ACYLNEURAMINATE-9-PHOSPHATASE"/>
    <property type="match status" value="1"/>
</dbReference>
<dbReference type="SFLD" id="SFLDG01129">
    <property type="entry name" value="C1.5:_HAD__Beta-PGM__Phosphata"/>
    <property type="match status" value="1"/>
</dbReference>
<dbReference type="SFLD" id="SFLDS00003">
    <property type="entry name" value="Haloacid_Dehalogenase"/>
    <property type="match status" value="1"/>
</dbReference>
<dbReference type="NCBIfam" id="TIGR01549">
    <property type="entry name" value="HAD-SF-IA-v1"/>
    <property type="match status" value="1"/>
</dbReference>